<feature type="region of interest" description="Disordered" evidence="1">
    <location>
        <begin position="56"/>
        <end position="92"/>
    </location>
</feature>
<dbReference type="InParanoid" id="A0A1E7FPT6"/>
<keyword evidence="2" id="KW-0732">Signal</keyword>
<feature type="compositionally biased region" description="Acidic residues" evidence="1">
    <location>
        <begin position="61"/>
        <end position="84"/>
    </location>
</feature>
<reference evidence="3 4" key="1">
    <citation type="submission" date="2016-09" db="EMBL/GenBank/DDBJ databases">
        <title>Extensive genetic diversity and differential bi-allelic expression allows diatom success in the polar Southern Ocean.</title>
        <authorList>
            <consortium name="DOE Joint Genome Institute"/>
            <person name="Mock T."/>
            <person name="Otillar R.P."/>
            <person name="Strauss J."/>
            <person name="Dupont C."/>
            <person name="Frickenhaus S."/>
            <person name="Maumus F."/>
            <person name="Mcmullan M."/>
            <person name="Sanges R."/>
            <person name="Schmutz J."/>
            <person name="Toseland A."/>
            <person name="Valas R."/>
            <person name="Veluchamy A."/>
            <person name="Ward B.J."/>
            <person name="Allen A."/>
            <person name="Barry K."/>
            <person name="Falciatore A."/>
            <person name="Ferrante M."/>
            <person name="Fortunato A.E."/>
            <person name="Gloeckner G."/>
            <person name="Gruber A."/>
            <person name="Hipkin R."/>
            <person name="Janech M."/>
            <person name="Kroth P."/>
            <person name="Leese F."/>
            <person name="Lindquist E."/>
            <person name="Lyon B.R."/>
            <person name="Martin J."/>
            <person name="Mayer C."/>
            <person name="Parker M."/>
            <person name="Quesneville H."/>
            <person name="Raymond J."/>
            <person name="Uhlig C."/>
            <person name="Valentin K.U."/>
            <person name="Worden A.Z."/>
            <person name="Armbrust E.V."/>
            <person name="Bowler C."/>
            <person name="Green B."/>
            <person name="Moulton V."/>
            <person name="Van Oosterhout C."/>
            <person name="Grigoriev I."/>
        </authorList>
    </citation>
    <scope>NUCLEOTIDE SEQUENCE [LARGE SCALE GENOMIC DNA]</scope>
    <source>
        <strain evidence="3 4">CCMP1102</strain>
    </source>
</reference>
<dbReference type="KEGG" id="fcy:FRACYDRAFT_236241"/>
<sequence length="153" mass="17515">MMLMKTTTLSAWILGSMAVSTSVTSAVEGVERNLRGRKFRYDRKLFRDGPPADADWIEGQWYDEDGSPDDWDSWDSANWDDDSGPWDSPDDRQRNLEACPFGKYFKTTTNVNTWYLVRSHCCDPKKRVNDATIQNIPANNLLLQQGLNFNEVG</sequence>
<evidence type="ECO:0000313" key="4">
    <source>
        <dbReference type="Proteomes" id="UP000095751"/>
    </source>
</evidence>
<feature type="signal peptide" evidence="2">
    <location>
        <begin position="1"/>
        <end position="18"/>
    </location>
</feature>
<keyword evidence="4" id="KW-1185">Reference proteome</keyword>
<name>A0A1E7FPT6_9STRA</name>
<evidence type="ECO:0000256" key="1">
    <source>
        <dbReference type="SAM" id="MobiDB-lite"/>
    </source>
</evidence>
<proteinExistence type="predicted"/>
<evidence type="ECO:0000256" key="2">
    <source>
        <dbReference type="SAM" id="SignalP"/>
    </source>
</evidence>
<accession>A0A1E7FPT6</accession>
<dbReference type="Proteomes" id="UP000095751">
    <property type="component" value="Unassembled WGS sequence"/>
</dbReference>
<evidence type="ECO:0000313" key="3">
    <source>
        <dbReference type="EMBL" id="OEU20171.1"/>
    </source>
</evidence>
<feature type="chain" id="PRO_5009193393" evidence="2">
    <location>
        <begin position="19"/>
        <end position="153"/>
    </location>
</feature>
<protein>
    <submittedName>
        <fullName evidence="3">Uncharacterized protein</fullName>
    </submittedName>
</protein>
<organism evidence="3 4">
    <name type="scientific">Fragilariopsis cylindrus CCMP1102</name>
    <dbReference type="NCBI Taxonomy" id="635003"/>
    <lineage>
        <taxon>Eukaryota</taxon>
        <taxon>Sar</taxon>
        <taxon>Stramenopiles</taxon>
        <taxon>Ochrophyta</taxon>
        <taxon>Bacillariophyta</taxon>
        <taxon>Bacillariophyceae</taxon>
        <taxon>Bacillariophycidae</taxon>
        <taxon>Bacillariales</taxon>
        <taxon>Bacillariaceae</taxon>
        <taxon>Fragilariopsis</taxon>
    </lineage>
</organism>
<dbReference type="AlphaFoldDB" id="A0A1E7FPT6"/>
<gene>
    <name evidence="3" type="ORF">FRACYDRAFT_236241</name>
</gene>
<dbReference type="EMBL" id="KV784355">
    <property type="protein sequence ID" value="OEU20171.1"/>
    <property type="molecule type" value="Genomic_DNA"/>
</dbReference>